<keyword evidence="3" id="KW-1185">Reference proteome</keyword>
<accession>A0A1J7BWV5</accession>
<comment type="caution">
    <text evidence="2">The sequence shown here is derived from an EMBL/GenBank/DDBJ whole genome shotgun (WGS) entry which is preliminary data.</text>
</comment>
<evidence type="ECO:0000313" key="2">
    <source>
        <dbReference type="EMBL" id="OIV37953.1"/>
    </source>
</evidence>
<name>A0A1J7BWV5_9ACTN</name>
<dbReference type="RefSeq" id="WP_071656076.1">
    <property type="nucleotide sequence ID" value="NZ_MLCF01000039.1"/>
</dbReference>
<dbReference type="EMBL" id="MLCF01000039">
    <property type="protein sequence ID" value="OIV37953.1"/>
    <property type="molecule type" value="Genomic_DNA"/>
</dbReference>
<reference evidence="2 3" key="1">
    <citation type="submission" date="2016-10" db="EMBL/GenBank/DDBJ databases">
        <title>Genome sequence of Streptomyces gilvigriseus MUSC 26.</title>
        <authorList>
            <person name="Lee L.-H."/>
            <person name="Ser H.-L."/>
        </authorList>
    </citation>
    <scope>NUCLEOTIDE SEQUENCE [LARGE SCALE GENOMIC DNA]</scope>
    <source>
        <strain evidence="2 3">MUSC 26</strain>
    </source>
</reference>
<dbReference type="Pfam" id="PF18944">
    <property type="entry name" value="DUF5691"/>
    <property type="match status" value="1"/>
</dbReference>
<evidence type="ECO:0000256" key="1">
    <source>
        <dbReference type="SAM" id="MobiDB-lite"/>
    </source>
</evidence>
<evidence type="ECO:0000313" key="3">
    <source>
        <dbReference type="Proteomes" id="UP000243342"/>
    </source>
</evidence>
<gene>
    <name evidence="2" type="ORF">BIV57_08305</name>
</gene>
<dbReference type="Proteomes" id="UP000243342">
    <property type="component" value="Unassembled WGS sequence"/>
</dbReference>
<proteinExistence type="predicted"/>
<organism evidence="2 3">
    <name type="scientific">Mangrovactinospora gilvigrisea</name>
    <dbReference type="NCBI Taxonomy" id="1428644"/>
    <lineage>
        <taxon>Bacteria</taxon>
        <taxon>Bacillati</taxon>
        <taxon>Actinomycetota</taxon>
        <taxon>Actinomycetes</taxon>
        <taxon>Kitasatosporales</taxon>
        <taxon>Streptomycetaceae</taxon>
        <taxon>Mangrovactinospora</taxon>
    </lineage>
</organism>
<dbReference type="STRING" id="1428644.BIV57_08305"/>
<feature type="non-terminal residue" evidence="2">
    <location>
        <position position="1"/>
    </location>
</feature>
<protein>
    <submittedName>
        <fullName evidence="2">Uncharacterized protein</fullName>
    </submittedName>
</protein>
<sequence>APLPPDPRRPLPPAARDHLVMLLDARARGDAPHTAELLPEWLDLAVRLGHRAPAALLPELLDAGRARTELRAPVLALAGPRGHRLAALNRDWAWAARVAAPAGRIPEEPSALWREGLFDERVTLLARLRAAGPATAAEARALLAATWEEERAEDRALFLRTLADGLTPADEPFLEEALDDRAAAVRATAAGLLVLLPRSALAARMTARALRCLTVSAAAVSRNGSRGRDCPSPTTALPRKRCARPFLVVDPPKEADPAMRRDGIAPDSPTGRDRRAWLLGEIIAATPPSAWTHALDLTPEQIVALPISESWREDVRDGWSRAAVRHADAGWARALLGDHDAAEPEPPVQLLAVLPPEERAARTARHLAAHDPADCFQLLQSCPGPWPAVLGDAVLGALARAAARDVQGRPWGFGGLLGLAERRLPTSAADEAERLAAEQPDPAWEKAFTTLATTLRLRAELTTALRAS</sequence>
<feature type="region of interest" description="Disordered" evidence="1">
    <location>
        <begin position="251"/>
        <end position="270"/>
    </location>
</feature>
<dbReference type="AlphaFoldDB" id="A0A1J7BWV5"/>
<dbReference type="InterPro" id="IPR043746">
    <property type="entry name" value="DUF5691"/>
</dbReference>